<dbReference type="RefSeq" id="WP_379839911.1">
    <property type="nucleotide sequence ID" value="NZ_JBHRYQ010000001.1"/>
</dbReference>
<evidence type="ECO:0000313" key="3">
    <source>
        <dbReference type="Proteomes" id="UP001595616"/>
    </source>
</evidence>
<proteinExistence type="predicted"/>
<comment type="caution">
    <text evidence="2">The sequence shown here is derived from an EMBL/GenBank/DDBJ whole genome shotgun (WGS) entry which is preliminary data.</text>
</comment>
<dbReference type="Proteomes" id="UP001595616">
    <property type="component" value="Unassembled WGS sequence"/>
</dbReference>
<organism evidence="2 3">
    <name type="scientific">Lacihabitans lacunae</name>
    <dbReference type="NCBI Taxonomy" id="1028214"/>
    <lineage>
        <taxon>Bacteria</taxon>
        <taxon>Pseudomonadati</taxon>
        <taxon>Bacteroidota</taxon>
        <taxon>Cytophagia</taxon>
        <taxon>Cytophagales</taxon>
        <taxon>Leadbetterellaceae</taxon>
        <taxon>Lacihabitans</taxon>
    </lineage>
</organism>
<gene>
    <name evidence="2" type="ORF">ACFOOI_20240</name>
</gene>
<dbReference type="EMBL" id="JBHRYQ010000001">
    <property type="protein sequence ID" value="MFC3813005.1"/>
    <property type="molecule type" value="Genomic_DNA"/>
</dbReference>
<feature type="compositionally biased region" description="Acidic residues" evidence="1">
    <location>
        <begin position="43"/>
        <end position="55"/>
    </location>
</feature>
<evidence type="ECO:0000313" key="2">
    <source>
        <dbReference type="EMBL" id="MFC3813005.1"/>
    </source>
</evidence>
<feature type="region of interest" description="Disordered" evidence="1">
    <location>
        <begin position="22"/>
        <end position="55"/>
    </location>
</feature>
<protein>
    <submittedName>
        <fullName evidence="2">Uncharacterized protein</fullName>
    </submittedName>
</protein>
<keyword evidence="3" id="KW-1185">Reference proteome</keyword>
<evidence type="ECO:0000256" key="1">
    <source>
        <dbReference type="SAM" id="MobiDB-lite"/>
    </source>
</evidence>
<reference evidence="3" key="1">
    <citation type="journal article" date="2019" name="Int. J. Syst. Evol. Microbiol.">
        <title>The Global Catalogue of Microorganisms (GCM) 10K type strain sequencing project: providing services to taxonomists for standard genome sequencing and annotation.</title>
        <authorList>
            <consortium name="The Broad Institute Genomics Platform"/>
            <consortium name="The Broad Institute Genome Sequencing Center for Infectious Disease"/>
            <person name="Wu L."/>
            <person name="Ma J."/>
        </authorList>
    </citation>
    <scope>NUCLEOTIDE SEQUENCE [LARGE SCALE GENOMIC DNA]</scope>
    <source>
        <strain evidence="3">CECT 7956</strain>
    </source>
</reference>
<accession>A0ABV7Z128</accession>
<name>A0ABV7Z128_9BACT</name>
<sequence>MKKYNFSSYKFNNNTKFTMLEERENHNEDYEHSLSPEDFDFRDYEDDSYDSLEDK</sequence>
<feature type="compositionally biased region" description="Basic and acidic residues" evidence="1">
    <location>
        <begin position="22"/>
        <end position="42"/>
    </location>
</feature>